<dbReference type="Proteomes" id="UP000799778">
    <property type="component" value="Unassembled WGS sequence"/>
</dbReference>
<gene>
    <name evidence="2" type="ORF">BU24DRAFT_206133</name>
</gene>
<keyword evidence="3" id="KW-1185">Reference proteome</keyword>
<evidence type="ECO:0000256" key="1">
    <source>
        <dbReference type="SAM" id="MobiDB-lite"/>
    </source>
</evidence>
<feature type="compositionally biased region" description="Polar residues" evidence="1">
    <location>
        <begin position="54"/>
        <end position="63"/>
    </location>
</feature>
<evidence type="ECO:0000313" key="2">
    <source>
        <dbReference type="EMBL" id="KAF2016597.1"/>
    </source>
</evidence>
<dbReference type="RefSeq" id="XP_033384936.1">
    <property type="nucleotide sequence ID" value="XM_033521874.1"/>
</dbReference>
<accession>A0A6A5XUW3</accession>
<dbReference type="AlphaFoldDB" id="A0A6A5XUW3"/>
<evidence type="ECO:0000313" key="3">
    <source>
        <dbReference type="Proteomes" id="UP000799778"/>
    </source>
</evidence>
<protein>
    <submittedName>
        <fullName evidence="2">Uncharacterized protein</fullName>
    </submittedName>
</protein>
<sequence>MELLTAHSHHSHAQTLCLNPYITPIPYSSQIHIPSHSLSETCLPTLPLSLPHTWKQSSPSANRTCHRRQCTPSPPRPSDFTPGKPPTFNLSHLFVDRPKKSHDIPT</sequence>
<organism evidence="2 3">
    <name type="scientific">Aaosphaeria arxii CBS 175.79</name>
    <dbReference type="NCBI Taxonomy" id="1450172"/>
    <lineage>
        <taxon>Eukaryota</taxon>
        <taxon>Fungi</taxon>
        <taxon>Dikarya</taxon>
        <taxon>Ascomycota</taxon>
        <taxon>Pezizomycotina</taxon>
        <taxon>Dothideomycetes</taxon>
        <taxon>Pleosporomycetidae</taxon>
        <taxon>Pleosporales</taxon>
        <taxon>Pleosporales incertae sedis</taxon>
        <taxon>Aaosphaeria</taxon>
    </lineage>
</organism>
<proteinExistence type="predicted"/>
<feature type="compositionally biased region" description="Basic and acidic residues" evidence="1">
    <location>
        <begin position="94"/>
        <end position="106"/>
    </location>
</feature>
<feature type="region of interest" description="Disordered" evidence="1">
    <location>
        <begin position="53"/>
        <end position="106"/>
    </location>
</feature>
<name>A0A6A5XUW3_9PLEO</name>
<dbReference type="EMBL" id="ML978069">
    <property type="protein sequence ID" value="KAF2016597.1"/>
    <property type="molecule type" value="Genomic_DNA"/>
</dbReference>
<reference evidence="2" key="1">
    <citation type="journal article" date="2020" name="Stud. Mycol.">
        <title>101 Dothideomycetes genomes: a test case for predicting lifestyles and emergence of pathogens.</title>
        <authorList>
            <person name="Haridas S."/>
            <person name="Albert R."/>
            <person name="Binder M."/>
            <person name="Bloem J."/>
            <person name="Labutti K."/>
            <person name="Salamov A."/>
            <person name="Andreopoulos B."/>
            <person name="Baker S."/>
            <person name="Barry K."/>
            <person name="Bills G."/>
            <person name="Bluhm B."/>
            <person name="Cannon C."/>
            <person name="Castanera R."/>
            <person name="Culley D."/>
            <person name="Daum C."/>
            <person name="Ezra D."/>
            <person name="Gonzalez J."/>
            <person name="Henrissat B."/>
            <person name="Kuo A."/>
            <person name="Liang C."/>
            <person name="Lipzen A."/>
            <person name="Lutzoni F."/>
            <person name="Magnuson J."/>
            <person name="Mondo S."/>
            <person name="Nolan M."/>
            <person name="Ohm R."/>
            <person name="Pangilinan J."/>
            <person name="Park H.-J."/>
            <person name="Ramirez L."/>
            <person name="Alfaro M."/>
            <person name="Sun H."/>
            <person name="Tritt A."/>
            <person name="Yoshinaga Y."/>
            <person name="Zwiers L.-H."/>
            <person name="Turgeon B."/>
            <person name="Goodwin S."/>
            <person name="Spatafora J."/>
            <person name="Crous P."/>
            <person name="Grigoriev I."/>
        </authorList>
    </citation>
    <scope>NUCLEOTIDE SEQUENCE</scope>
    <source>
        <strain evidence="2">CBS 175.79</strain>
    </source>
</reference>
<dbReference type="GeneID" id="54279271"/>